<evidence type="ECO:0000256" key="8">
    <source>
        <dbReference type="ARBA" id="ARBA00029447"/>
    </source>
</evidence>
<evidence type="ECO:0000256" key="9">
    <source>
        <dbReference type="PROSITE-ProRule" id="PRU00284"/>
    </source>
</evidence>
<evidence type="ECO:0000256" key="1">
    <source>
        <dbReference type="ARBA" id="ARBA00004651"/>
    </source>
</evidence>
<dbReference type="InterPro" id="IPR004089">
    <property type="entry name" value="MCPsignal_dom"/>
</dbReference>
<feature type="domain" description="HAMP" evidence="12">
    <location>
        <begin position="201"/>
        <end position="254"/>
    </location>
</feature>
<dbReference type="Pfam" id="PF00672">
    <property type="entry name" value="HAMP"/>
    <property type="match status" value="1"/>
</dbReference>
<dbReference type="PROSITE" id="PS50885">
    <property type="entry name" value="HAMP"/>
    <property type="match status" value="1"/>
</dbReference>
<dbReference type="Pfam" id="PF00015">
    <property type="entry name" value="MCPsignal"/>
    <property type="match status" value="1"/>
</dbReference>
<protein>
    <submittedName>
        <fullName evidence="13">Methyl-accepting chemotaxis protein</fullName>
    </submittedName>
</protein>
<comment type="subcellular location">
    <subcellularLocation>
        <location evidence="1">Cell membrane</location>
        <topology evidence="1">Multi-pass membrane protein</topology>
    </subcellularLocation>
</comment>
<feature type="transmembrane region" description="Helical" evidence="10">
    <location>
        <begin position="25"/>
        <end position="45"/>
    </location>
</feature>
<dbReference type="InterPro" id="IPR004090">
    <property type="entry name" value="Chemotax_Me-accpt_rcpt"/>
</dbReference>
<evidence type="ECO:0000256" key="2">
    <source>
        <dbReference type="ARBA" id="ARBA00022475"/>
    </source>
</evidence>
<dbReference type="GO" id="GO:0006935">
    <property type="term" value="P:chemotaxis"/>
    <property type="evidence" value="ECO:0007669"/>
    <property type="project" value="InterPro"/>
</dbReference>
<keyword evidence="14" id="KW-1185">Reference proteome</keyword>
<dbReference type="GO" id="GO:0005886">
    <property type="term" value="C:plasma membrane"/>
    <property type="evidence" value="ECO:0007669"/>
    <property type="project" value="UniProtKB-SubCell"/>
</dbReference>
<dbReference type="GO" id="GO:0007165">
    <property type="term" value="P:signal transduction"/>
    <property type="evidence" value="ECO:0007669"/>
    <property type="project" value="UniProtKB-KW"/>
</dbReference>
<dbReference type="SUPFAM" id="SSF58104">
    <property type="entry name" value="Methyl-accepting chemotaxis protein (MCP) signaling domain"/>
    <property type="match status" value="1"/>
</dbReference>
<dbReference type="Gene3D" id="1.10.287.950">
    <property type="entry name" value="Methyl-accepting chemotaxis protein"/>
    <property type="match status" value="1"/>
</dbReference>
<dbReference type="SMART" id="SM00283">
    <property type="entry name" value="MA"/>
    <property type="match status" value="1"/>
</dbReference>
<feature type="transmembrane region" description="Helical" evidence="10">
    <location>
        <begin position="179"/>
        <end position="204"/>
    </location>
</feature>
<evidence type="ECO:0000256" key="7">
    <source>
        <dbReference type="ARBA" id="ARBA00023224"/>
    </source>
</evidence>
<evidence type="ECO:0000313" key="13">
    <source>
        <dbReference type="EMBL" id="MBB6342900.1"/>
    </source>
</evidence>
<keyword evidence="7 9" id="KW-0807">Transducer</keyword>
<dbReference type="SMART" id="SM00304">
    <property type="entry name" value="HAMP"/>
    <property type="match status" value="1"/>
</dbReference>
<dbReference type="AlphaFoldDB" id="A0A7X0BW31"/>
<dbReference type="PANTHER" id="PTHR32089:SF119">
    <property type="entry name" value="METHYL-ACCEPTING CHEMOTAXIS PROTEIN CTPL"/>
    <property type="match status" value="1"/>
</dbReference>
<evidence type="ECO:0000313" key="14">
    <source>
        <dbReference type="Proteomes" id="UP000557193"/>
    </source>
</evidence>
<reference evidence="13 14" key="1">
    <citation type="submission" date="2020-08" db="EMBL/GenBank/DDBJ databases">
        <title>Functional genomics of gut bacteria from endangered species of beetles.</title>
        <authorList>
            <person name="Carlos-Shanley C."/>
        </authorList>
    </citation>
    <scope>NUCLEOTIDE SEQUENCE [LARGE SCALE GENOMIC DNA]</scope>
    <source>
        <strain evidence="13 14">S00202</strain>
    </source>
</reference>
<keyword evidence="6 10" id="KW-0472">Membrane</keyword>
<dbReference type="FunFam" id="1.10.287.950:FF:000001">
    <property type="entry name" value="Methyl-accepting chemotaxis sensory transducer"/>
    <property type="match status" value="1"/>
</dbReference>
<proteinExistence type="inferred from homology"/>
<dbReference type="EMBL" id="JACHLL010000006">
    <property type="protein sequence ID" value="MBB6342900.1"/>
    <property type="molecule type" value="Genomic_DNA"/>
</dbReference>
<comment type="similarity">
    <text evidence="8">Belongs to the methyl-accepting chemotaxis (MCP) protein family.</text>
</comment>
<evidence type="ECO:0000256" key="5">
    <source>
        <dbReference type="ARBA" id="ARBA00022989"/>
    </source>
</evidence>
<accession>A0A7X0BW31</accession>
<keyword evidence="4 10" id="KW-0812">Transmembrane</keyword>
<dbReference type="Proteomes" id="UP000557193">
    <property type="component" value="Unassembled WGS sequence"/>
</dbReference>
<dbReference type="CDD" id="cd11386">
    <property type="entry name" value="MCP_signal"/>
    <property type="match status" value="1"/>
</dbReference>
<keyword evidence="2" id="KW-1003">Cell membrane</keyword>
<evidence type="ECO:0000259" key="12">
    <source>
        <dbReference type="PROSITE" id="PS50885"/>
    </source>
</evidence>
<keyword evidence="5 10" id="KW-1133">Transmembrane helix</keyword>
<evidence type="ECO:0000259" key="11">
    <source>
        <dbReference type="PROSITE" id="PS50111"/>
    </source>
</evidence>
<dbReference type="GO" id="GO:0004888">
    <property type="term" value="F:transmembrane signaling receptor activity"/>
    <property type="evidence" value="ECO:0007669"/>
    <property type="project" value="InterPro"/>
</dbReference>
<dbReference type="Pfam" id="PF13675">
    <property type="entry name" value="PilJ"/>
    <property type="match status" value="1"/>
</dbReference>
<dbReference type="InterPro" id="IPR003660">
    <property type="entry name" value="HAMP_dom"/>
</dbReference>
<dbReference type="PROSITE" id="PS50111">
    <property type="entry name" value="CHEMOTAXIS_TRANSDUC_2"/>
    <property type="match status" value="1"/>
</dbReference>
<dbReference type="InterPro" id="IPR029095">
    <property type="entry name" value="NarX-like_N"/>
</dbReference>
<comment type="caution">
    <text evidence="13">The sequence shown here is derived from an EMBL/GenBank/DDBJ whole genome shotgun (WGS) entry which is preliminary data.</text>
</comment>
<dbReference type="PANTHER" id="PTHR32089">
    <property type="entry name" value="METHYL-ACCEPTING CHEMOTAXIS PROTEIN MCPB"/>
    <property type="match status" value="1"/>
</dbReference>
<evidence type="ECO:0000256" key="10">
    <source>
        <dbReference type="SAM" id="Phobius"/>
    </source>
</evidence>
<evidence type="ECO:0000256" key="6">
    <source>
        <dbReference type="ARBA" id="ARBA00023136"/>
    </source>
</evidence>
<evidence type="ECO:0000256" key="4">
    <source>
        <dbReference type="ARBA" id="ARBA00022692"/>
    </source>
</evidence>
<gene>
    <name evidence="13" type="ORF">HNP49_003088</name>
</gene>
<organism evidence="13 14">
    <name type="scientific">Pseudomonas fluvialis</name>
    <dbReference type="NCBI Taxonomy" id="1793966"/>
    <lineage>
        <taxon>Bacteria</taxon>
        <taxon>Pseudomonadati</taxon>
        <taxon>Pseudomonadota</taxon>
        <taxon>Gammaproteobacteria</taxon>
        <taxon>Pseudomonadales</taxon>
        <taxon>Pseudomonadaceae</taxon>
        <taxon>Pseudomonas</taxon>
    </lineage>
</organism>
<feature type="domain" description="Methyl-accepting transducer" evidence="11">
    <location>
        <begin position="259"/>
        <end position="495"/>
    </location>
</feature>
<keyword evidence="3" id="KW-0488">Methylation</keyword>
<evidence type="ECO:0000256" key="3">
    <source>
        <dbReference type="ARBA" id="ARBA00022481"/>
    </source>
</evidence>
<sequence length="531" mass="57704">MFDAITDLIQRSLRLLGLRSINSQFFFSYLLIFCCAALTAAVLFLSVRDATQLDMAGAQRMLSQKMAKESILVAQKVLPMSQLEQTMQRFESSHRLLLKGDTAQNIKPLKLASARQQLEVVDREWVQYRQRVMAVAAGGTTEAELRGLAADSEQILKDMNEVVGLMSADANSTAASQRWLAMTSTLIILLLVVLGRLAGMNWLMHRIGALRHRLELVGAGDFSQPLEARFADDEIGRITHAYNQLLIQVGQMIRAVRESAQAADESCARMASMASVNSSNVREQQAEIDQVATAMNQMLATSQEVARSTVEAASAADTAERETSSGHAVMQVSVDAIRDLSRHVEGLSEVMQQLLADSEEIGRVLEVISSIAAQTNLLALNAAIEAARAGEQGRGFAVVADEVRNLAARTQTSAGEISGLISRLQAQAGRASAAMGESRQGSELTLQQIEAAQHAFEHIVGAVQTIRGMANQIATAAEEQSHVAEEMNRSLNRIGEVAEQSAHSSIETESTSQSINRSMDGLRDLTLRFRL</sequence>
<dbReference type="PRINTS" id="PR00260">
    <property type="entry name" value="CHEMTRNSDUCR"/>
</dbReference>
<name>A0A7X0BW31_9PSED</name>